<keyword evidence="3" id="KW-1133">Transmembrane helix</keyword>
<keyword evidence="3" id="KW-0472">Membrane</keyword>
<dbReference type="PANTHER" id="PTHR47965">
    <property type="entry name" value="ASPARTYL PROTEASE-RELATED"/>
    <property type="match status" value="1"/>
</dbReference>
<dbReference type="GO" id="GO:0006508">
    <property type="term" value="P:proteolysis"/>
    <property type="evidence" value="ECO:0007669"/>
    <property type="project" value="InterPro"/>
</dbReference>
<dbReference type="Proteomes" id="UP000572817">
    <property type="component" value="Unassembled WGS sequence"/>
</dbReference>
<dbReference type="GO" id="GO:0031505">
    <property type="term" value="P:fungal-type cell wall organization"/>
    <property type="evidence" value="ECO:0007669"/>
    <property type="project" value="TreeGrafter"/>
</dbReference>
<feature type="domain" description="Peptidase A1" evidence="4">
    <location>
        <begin position="1"/>
        <end position="289"/>
    </location>
</feature>
<dbReference type="OrthoDB" id="4074350at2759"/>
<evidence type="ECO:0000256" key="2">
    <source>
        <dbReference type="SAM" id="MobiDB-lite"/>
    </source>
</evidence>
<sequence>MYGLSLEKNLEFDGTGIYGTDAVHLGYNGETGALELDKSLVVGTISDYYYMGLLGLGTRETAFSAASQPVKSFITSLKEADKIPSSAYGYTAGAFYKGKSVLGNLVIGGYDQSRFKPAESNFTFGPNPDRPLKVGVQSIVTNTSLLHQTQSNLVDSGHWSYIDSTVSQLWLPEAICDQFEKAFHLTYNNESGLYFVDDKTHEQLVELNPTIAFQFGNDLSPSSSNSTEIVLPYAAFDLWIRAPNSSASNALRYFPIRRSKDDSQNTIGRVLLQEAYLIVDHDRKSFNLSQANFSDPMPDFDIRSIFSPGTVFPSDDHGLSSGVKAGISIAALTAGLLVLVGVLLCWWRPRRSKKMRQREASVASAAPPYFEKQDHHPPLPQYMPSENKPYDPWVEMSADQNQQRPELEGTQSMSYELAAVHVPAPVHEMEADVTSEGNATSDSSTGGESITSGERSNGGERNIDRERNTDGERDTDGERKAGSESNVDNGRERRPSEPFSSP</sequence>
<dbReference type="GO" id="GO:0005576">
    <property type="term" value="C:extracellular region"/>
    <property type="evidence" value="ECO:0007669"/>
    <property type="project" value="TreeGrafter"/>
</dbReference>
<proteinExistence type="inferred from homology"/>
<name>A0A8H4N2C5_9PEZI</name>
<dbReference type="GO" id="GO:0009277">
    <property type="term" value="C:fungal-type cell wall"/>
    <property type="evidence" value="ECO:0007669"/>
    <property type="project" value="TreeGrafter"/>
</dbReference>
<dbReference type="Gene3D" id="2.40.70.10">
    <property type="entry name" value="Acid Proteases"/>
    <property type="match status" value="2"/>
</dbReference>
<feature type="transmembrane region" description="Helical" evidence="3">
    <location>
        <begin position="325"/>
        <end position="347"/>
    </location>
</feature>
<accession>A0A8H4N2C5</accession>
<evidence type="ECO:0000256" key="1">
    <source>
        <dbReference type="ARBA" id="ARBA00007447"/>
    </source>
</evidence>
<feature type="compositionally biased region" description="Basic and acidic residues" evidence="2">
    <location>
        <begin position="457"/>
        <end position="482"/>
    </location>
</feature>
<keyword evidence="3" id="KW-0812">Transmembrane</keyword>
<comment type="similarity">
    <text evidence="1">Belongs to the peptidase A1 family.</text>
</comment>
<dbReference type="Pfam" id="PF00026">
    <property type="entry name" value="Asp"/>
    <property type="match status" value="1"/>
</dbReference>
<evidence type="ECO:0000313" key="6">
    <source>
        <dbReference type="Proteomes" id="UP000572817"/>
    </source>
</evidence>
<feature type="region of interest" description="Disordered" evidence="2">
    <location>
        <begin position="356"/>
        <end position="393"/>
    </location>
</feature>
<dbReference type="AlphaFoldDB" id="A0A8H4N2C5"/>
<dbReference type="GO" id="GO:0004190">
    <property type="term" value="F:aspartic-type endopeptidase activity"/>
    <property type="evidence" value="ECO:0007669"/>
    <property type="project" value="InterPro"/>
</dbReference>
<dbReference type="SUPFAM" id="SSF50630">
    <property type="entry name" value="Acid proteases"/>
    <property type="match status" value="1"/>
</dbReference>
<protein>
    <submittedName>
        <fullName evidence="5">Peptidase a1</fullName>
    </submittedName>
</protein>
<dbReference type="EMBL" id="WWBZ02000062">
    <property type="protein sequence ID" value="KAF4303491.1"/>
    <property type="molecule type" value="Genomic_DNA"/>
</dbReference>
<dbReference type="InterPro" id="IPR001461">
    <property type="entry name" value="Aspartic_peptidase_A1"/>
</dbReference>
<evidence type="ECO:0000313" key="5">
    <source>
        <dbReference type="EMBL" id="KAF4303491.1"/>
    </source>
</evidence>
<evidence type="ECO:0000259" key="4">
    <source>
        <dbReference type="PROSITE" id="PS51767"/>
    </source>
</evidence>
<feature type="compositionally biased region" description="Low complexity" evidence="2">
    <location>
        <begin position="440"/>
        <end position="455"/>
    </location>
</feature>
<organism evidence="5 6">
    <name type="scientific">Botryosphaeria dothidea</name>
    <dbReference type="NCBI Taxonomy" id="55169"/>
    <lineage>
        <taxon>Eukaryota</taxon>
        <taxon>Fungi</taxon>
        <taxon>Dikarya</taxon>
        <taxon>Ascomycota</taxon>
        <taxon>Pezizomycotina</taxon>
        <taxon>Dothideomycetes</taxon>
        <taxon>Dothideomycetes incertae sedis</taxon>
        <taxon>Botryosphaeriales</taxon>
        <taxon>Botryosphaeriaceae</taxon>
        <taxon>Botryosphaeria</taxon>
    </lineage>
</organism>
<gene>
    <name evidence="5" type="ORF">GTA08_BOTSDO08805</name>
</gene>
<evidence type="ECO:0000256" key="3">
    <source>
        <dbReference type="SAM" id="Phobius"/>
    </source>
</evidence>
<keyword evidence="6" id="KW-1185">Reference proteome</keyword>
<reference evidence="5" key="1">
    <citation type="submission" date="2020-04" db="EMBL/GenBank/DDBJ databases">
        <title>Genome Assembly and Annotation of Botryosphaeria dothidea sdau 11-99, a Latent Pathogen of Apple Fruit Ring Rot in China.</title>
        <authorList>
            <person name="Yu C."/>
            <person name="Diao Y."/>
            <person name="Lu Q."/>
            <person name="Zhao J."/>
            <person name="Cui S."/>
            <person name="Peng C."/>
            <person name="He B."/>
            <person name="Liu H."/>
        </authorList>
    </citation>
    <scope>NUCLEOTIDE SEQUENCE [LARGE SCALE GENOMIC DNA]</scope>
    <source>
        <strain evidence="5">Sdau11-99</strain>
    </source>
</reference>
<feature type="region of interest" description="Disordered" evidence="2">
    <location>
        <begin position="431"/>
        <end position="502"/>
    </location>
</feature>
<dbReference type="PANTHER" id="PTHR47965:SF101">
    <property type="entry name" value="HYPOTHETICAL ASPARTYL PROTEASE (EUROFUNG)-RELATED"/>
    <property type="match status" value="1"/>
</dbReference>
<dbReference type="InterPro" id="IPR033121">
    <property type="entry name" value="PEPTIDASE_A1"/>
</dbReference>
<dbReference type="PROSITE" id="PS51767">
    <property type="entry name" value="PEPTIDASE_A1"/>
    <property type="match status" value="1"/>
</dbReference>
<dbReference type="InterPro" id="IPR021109">
    <property type="entry name" value="Peptidase_aspartic_dom_sf"/>
</dbReference>
<comment type="caution">
    <text evidence="5">The sequence shown here is derived from an EMBL/GenBank/DDBJ whole genome shotgun (WGS) entry which is preliminary data.</text>
</comment>